<dbReference type="AlphaFoldDB" id="A0A8H6I3T1"/>
<sequence>MATISQPPQKDDLPADIWFEIAILLEPRDLLTMKLVCTALYKMFTDLDLWKYVLHAVCHRHSLFVPSFPIDDMNIGELQRAALGPHRWSKLLERNALPLVDKKSGPLLEPLVENDYPFGITTASRQFLVPGGRFLVIASRESLGIWDLGTPGRPITSPPPLIARESLATLPEHSEMSLGLHGLEVVPVNDDTIRIAVALSGKVTL</sequence>
<gene>
    <name evidence="2" type="ORF">DFP72DRAFT_234275</name>
</gene>
<dbReference type="OrthoDB" id="2688364at2759"/>
<feature type="domain" description="F-box" evidence="1">
    <location>
        <begin position="7"/>
        <end position="53"/>
    </location>
</feature>
<dbReference type="SMART" id="SM00256">
    <property type="entry name" value="FBOX"/>
    <property type="match status" value="1"/>
</dbReference>
<comment type="caution">
    <text evidence="2">The sequence shown here is derived from an EMBL/GenBank/DDBJ whole genome shotgun (WGS) entry which is preliminary data.</text>
</comment>
<dbReference type="SUPFAM" id="SSF81383">
    <property type="entry name" value="F-box domain"/>
    <property type="match status" value="1"/>
</dbReference>
<dbReference type="EMBL" id="JACGCI010000022">
    <property type="protein sequence ID" value="KAF6757439.1"/>
    <property type="molecule type" value="Genomic_DNA"/>
</dbReference>
<dbReference type="InterPro" id="IPR036047">
    <property type="entry name" value="F-box-like_dom_sf"/>
</dbReference>
<organism evidence="2 3">
    <name type="scientific">Ephemerocybe angulata</name>
    <dbReference type="NCBI Taxonomy" id="980116"/>
    <lineage>
        <taxon>Eukaryota</taxon>
        <taxon>Fungi</taxon>
        <taxon>Dikarya</taxon>
        <taxon>Basidiomycota</taxon>
        <taxon>Agaricomycotina</taxon>
        <taxon>Agaricomycetes</taxon>
        <taxon>Agaricomycetidae</taxon>
        <taxon>Agaricales</taxon>
        <taxon>Agaricineae</taxon>
        <taxon>Psathyrellaceae</taxon>
        <taxon>Ephemerocybe</taxon>
    </lineage>
</organism>
<dbReference type="Gene3D" id="1.20.1280.50">
    <property type="match status" value="1"/>
</dbReference>
<protein>
    <recommendedName>
        <fullName evidence="1">F-box domain-containing protein</fullName>
    </recommendedName>
</protein>
<evidence type="ECO:0000313" key="3">
    <source>
        <dbReference type="Proteomes" id="UP000521943"/>
    </source>
</evidence>
<dbReference type="Proteomes" id="UP000521943">
    <property type="component" value="Unassembled WGS sequence"/>
</dbReference>
<dbReference type="PROSITE" id="PS50181">
    <property type="entry name" value="FBOX"/>
    <property type="match status" value="1"/>
</dbReference>
<dbReference type="InterPro" id="IPR001810">
    <property type="entry name" value="F-box_dom"/>
</dbReference>
<proteinExistence type="predicted"/>
<dbReference type="Pfam" id="PF12937">
    <property type="entry name" value="F-box-like"/>
    <property type="match status" value="1"/>
</dbReference>
<evidence type="ECO:0000313" key="2">
    <source>
        <dbReference type="EMBL" id="KAF6757439.1"/>
    </source>
</evidence>
<keyword evidence="3" id="KW-1185">Reference proteome</keyword>
<accession>A0A8H6I3T1</accession>
<reference evidence="2 3" key="1">
    <citation type="submission" date="2020-07" db="EMBL/GenBank/DDBJ databases">
        <title>Comparative genomics of pyrophilous fungi reveals a link between fire events and developmental genes.</title>
        <authorList>
            <consortium name="DOE Joint Genome Institute"/>
            <person name="Steindorff A.S."/>
            <person name="Carver A."/>
            <person name="Calhoun S."/>
            <person name="Stillman K."/>
            <person name="Liu H."/>
            <person name="Lipzen A."/>
            <person name="Pangilinan J."/>
            <person name="Labutti K."/>
            <person name="Bruns T.D."/>
            <person name="Grigoriev I.V."/>
        </authorList>
    </citation>
    <scope>NUCLEOTIDE SEQUENCE [LARGE SCALE GENOMIC DNA]</scope>
    <source>
        <strain evidence="2 3">CBS 144469</strain>
    </source>
</reference>
<name>A0A8H6I3T1_9AGAR</name>
<evidence type="ECO:0000259" key="1">
    <source>
        <dbReference type="PROSITE" id="PS50181"/>
    </source>
</evidence>